<organism evidence="3 4">
    <name type="scientific">Zingiber officinale</name>
    <name type="common">Ginger</name>
    <name type="synonym">Amomum zingiber</name>
    <dbReference type="NCBI Taxonomy" id="94328"/>
    <lineage>
        <taxon>Eukaryota</taxon>
        <taxon>Viridiplantae</taxon>
        <taxon>Streptophyta</taxon>
        <taxon>Embryophyta</taxon>
        <taxon>Tracheophyta</taxon>
        <taxon>Spermatophyta</taxon>
        <taxon>Magnoliopsida</taxon>
        <taxon>Liliopsida</taxon>
        <taxon>Zingiberales</taxon>
        <taxon>Zingiberaceae</taxon>
        <taxon>Zingiber</taxon>
    </lineage>
</organism>
<dbReference type="CDD" id="cd00028">
    <property type="entry name" value="B_lectin"/>
    <property type="match status" value="1"/>
</dbReference>
<reference evidence="3 4" key="1">
    <citation type="submission" date="2020-08" db="EMBL/GenBank/DDBJ databases">
        <title>Plant Genome Project.</title>
        <authorList>
            <person name="Zhang R.-G."/>
        </authorList>
    </citation>
    <scope>NUCLEOTIDE SEQUENCE [LARGE SCALE GENOMIC DNA]</scope>
    <source>
        <tissue evidence="3">Rhizome</tissue>
    </source>
</reference>
<feature type="chain" id="PRO_5035150872" description="Bulb-type lectin domain-containing protein" evidence="1">
    <location>
        <begin position="23"/>
        <end position="156"/>
    </location>
</feature>
<proteinExistence type="predicted"/>
<evidence type="ECO:0000256" key="1">
    <source>
        <dbReference type="SAM" id="SignalP"/>
    </source>
</evidence>
<dbReference type="OrthoDB" id="418274at2759"/>
<feature type="signal peptide" evidence="1">
    <location>
        <begin position="1"/>
        <end position="22"/>
    </location>
</feature>
<evidence type="ECO:0000313" key="4">
    <source>
        <dbReference type="Proteomes" id="UP000734854"/>
    </source>
</evidence>
<dbReference type="Proteomes" id="UP000734854">
    <property type="component" value="Unassembled WGS sequence"/>
</dbReference>
<feature type="domain" description="Bulb-type lectin" evidence="2">
    <location>
        <begin position="23"/>
        <end position="133"/>
    </location>
</feature>
<dbReference type="AlphaFoldDB" id="A0A8J5BYF7"/>
<dbReference type="PROSITE" id="PS50927">
    <property type="entry name" value="BULB_LECTIN"/>
    <property type="match status" value="1"/>
</dbReference>
<accession>A0A8J5BYF7</accession>
<evidence type="ECO:0000259" key="2">
    <source>
        <dbReference type="PROSITE" id="PS50927"/>
    </source>
</evidence>
<keyword evidence="1" id="KW-0732">Signal</keyword>
<dbReference type="EMBL" id="JACMSC010000022">
    <property type="protein sequence ID" value="KAG6468996.1"/>
    <property type="molecule type" value="Genomic_DNA"/>
</dbReference>
<dbReference type="SMART" id="SM00108">
    <property type="entry name" value="B_lectin"/>
    <property type="match status" value="1"/>
</dbReference>
<name>A0A8J5BYF7_ZINOF</name>
<dbReference type="InterPro" id="IPR001480">
    <property type="entry name" value="Bulb-type_lectin_dom"/>
</dbReference>
<evidence type="ECO:0000313" key="3">
    <source>
        <dbReference type="EMBL" id="KAG6468996.1"/>
    </source>
</evidence>
<protein>
    <recommendedName>
        <fullName evidence="2">Bulb-type lectin domain-containing protein</fullName>
    </recommendedName>
</protein>
<sequence length="156" mass="16687">MSVRAMLSAVVLLGLLLPSSMAVHVLYGGDTLNTGQSLTEGSYTFIMQFDCNLVLYDNSRSVPVWASGTNGQGSNCVLRMQKDGNLVIYDGGSKAVWASNTSGHLGNFVLILQRDRNVVIYGCPRWATNTNTANSEGVVIVKSGRNDTGPTDPGDR</sequence>
<comment type="caution">
    <text evidence="3">The sequence shown here is derived from an EMBL/GenBank/DDBJ whole genome shotgun (WGS) entry which is preliminary data.</text>
</comment>
<gene>
    <name evidence="3" type="ORF">ZIOFF_073693</name>
</gene>
<keyword evidence="4" id="KW-1185">Reference proteome</keyword>